<dbReference type="EMBL" id="JBBPBM010000036">
    <property type="protein sequence ID" value="KAK8529418.1"/>
    <property type="molecule type" value="Genomic_DNA"/>
</dbReference>
<gene>
    <name evidence="2" type="ORF">V6N12_060200</name>
</gene>
<proteinExistence type="predicted"/>
<dbReference type="Proteomes" id="UP001472677">
    <property type="component" value="Unassembled WGS sequence"/>
</dbReference>
<organism evidence="2 3">
    <name type="scientific">Hibiscus sabdariffa</name>
    <name type="common">roselle</name>
    <dbReference type="NCBI Taxonomy" id="183260"/>
    <lineage>
        <taxon>Eukaryota</taxon>
        <taxon>Viridiplantae</taxon>
        <taxon>Streptophyta</taxon>
        <taxon>Embryophyta</taxon>
        <taxon>Tracheophyta</taxon>
        <taxon>Spermatophyta</taxon>
        <taxon>Magnoliopsida</taxon>
        <taxon>eudicotyledons</taxon>
        <taxon>Gunneridae</taxon>
        <taxon>Pentapetalae</taxon>
        <taxon>rosids</taxon>
        <taxon>malvids</taxon>
        <taxon>Malvales</taxon>
        <taxon>Malvaceae</taxon>
        <taxon>Malvoideae</taxon>
        <taxon>Hibiscus</taxon>
    </lineage>
</organism>
<name>A0ABR2D4I0_9ROSI</name>
<evidence type="ECO:0000256" key="1">
    <source>
        <dbReference type="SAM" id="MobiDB-lite"/>
    </source>
</evidence>
<reference evidence="2 3" key="1">
    <citation type="journal article" date="2024" name="G3 (Bethesda)">
        <title>Genome assembly of Hibiscus sabdariffa L. provides insights into metabolisms of medicinal natural products.</title>
        <authorList>
            <person name="Kim T."/>
        </authorList>
    </citation>
    <scope>NUCLEOTIDE SEQUENCE [LARGE SCALE GENOMIC DNA]</scope>
    <source>
        <strain evidence="2">TK-2024</strain>
        <tissue evidence="2">Old leaves</tissue>
    </source>
</reference>
<protein>
    <submittedName>
        <fullName evidence="2">Uncharacterized protein</fullName>
    </submittedName>
</protein>
<keyword evidence="3" id="KW-1185">Reference proteome</keyword>
<comment type="caution">
    <text evidence="2">The sequence shown here is derived from an EMBL/GenBank/DDBJ whole genome shotgun (WGS) entry which is preliminary data.</text>
</comment>
<evidence type="ECO:0000313" key="2">
    <source>
        <dbReference type="EMBL" id="KAK8529418.1"/>
    </source>
</evidence>
<accession>A0ABR2D4I0</accession>
<evidence type="ECO:0000313" key="3">
    <source>
        <dbReference type="Proteomes" id="UP001472677"/>
    </source>
</evidence>
<feature type="region of interest" description="Disordered" evidence="1">
    <location>
        <begin position="50"/>
        <end position="102"/>
    </location>
</feature>
<sequence length="102" mass="10664">MSTKRSVLQNLAGKLKPVGTDKRQRLSTLVELAVSLLEIVQRQRPALVPKLANDMQHGPPGIRRIGGIGRTGTTTAGKHAAKSRRSQERGGEEGDGGGGSGG</sequence>